<reference evidence="5 6" key="1">
    <citation type="journal article" date="2022" name="IScience">
        <title>An ultrasensitive nanofiber-based assay for enzymatic hydrolysis and deep-sea microbial degradation of cellulose.</title>
        <authorList>
            <person name="Tsudome M."/>
            <person name="Tachioka M."/>
            <person name="Miyazaki M."/>
            <person name="Uchimura K."/>
            <person name="Tsuda M."/>
            <person name="Takaki Y."/>
            <person name="Deguchi S."/>
        </authorList>
    </citation>
    <scope>NUCLEOTIDE SEQUENCE [LARGE SCALE GENOMIC DNA]</scope>
    <source>
        <strain evidence="5 6">GE09</strain>
    </source>
</reference>
<evidence type="ECO:0000256" key="1">
    <source>
        <dbReference type="PROSITE-ProRule" id="PRU00169"/>
    </source>
</evidence>
<accession>A0AAN2BK50</accession>
<dbReference type="SMART" id="SM00267">
    <property type="entry name" value="GGDEF"/>
    <property type="match status" value="1"/>
</dbReference>
<dbReference type="InterPro" id="IPR050706">
    <property type="entry name" value="Cyclic-di-GMP_PDE-like"/>
</dbReference>
<dbReference type="InterPro" id="IPR011006">
    <property type="entry name" value="CheY-like_superfamily"/>
</dbReference>
<dbReference type="Gene3D" id="3.20.20.450">
    <property type="entry name" value="EAL domain"/>
    <property type="match status" value="1"/>
</dbReference>
<dbReference type="CDD" id="cd00156">
    <property type="entry name" value="REC"/>
    <property type="match status" value="1"/>
</dbReference>
<dbReference type="RefSeq" id="WP_236987084.1">
    <property type="nucleotide sequence ID" value="NZ_AP023086.1"/>
</dbReference>
<gene>
    <name evidence="5" type="ORF">MARGE09_P1821</name>
</gene>
<dbReference type="SMART" id="SM00448">
    <property type="entry name" value="REC"/>
    <property type="match status" value="1"/>
</dbReference>
<dbReference type="Gene3D" id="3.40.50.2300">
    <property type="match status" value="1"/>
</dbReference>
<sequence>MGGELEIARPVLIVDDNADDRTAYKRFLKKYEHDFPSVIELESGQDIESLLHQYNPCCCILDYQLPGQNGLVVLKNIRREFPAEVLPVIVLTGEGDEEVAVEMLQNGAQDYLVKSEVNASRLYGAIRSALQTANLQKQLTRLAHYDALTGLLNRSLLINRLGQAIHRCNRYNQKCAILHLDINKFKPMNETHGQEYGDAVLQEVAERIRKNCRATDSPARLGADEFAILLEQVETDMCSKIAQKLVDAVEQPMVINGREQAIQISIGISIYPDTASSGDDLLKQADEALQRARRSESLKFVSFSAKYKREWTRQQILERDLPAAIANGDLALVFQPIVDTQTYDLKRLEVLSRWPRLDYDVYALELIEMIDRLGLADGFHDWLFNEAFTQARKLADGNVRADLCLNIPANYCYSKSISRAVEESLARHQVDPRRVELEITESTLMLYPDRSVELLNQLHKKGLRIAVDDFGTGYSSMAYLTKLPLDTLKIDKHFFLDNIRDGRNKKVISAVTALGHSLGLEIIAEGVETSAELELASQVGCDLLQGFYFGKPAPVGDGWPDFFKRFPLVNPQA</sequence>
<dbReference type="GO" id="GO:0071111">
    <property type="term" value="F:cyclic-guanylate-specific phosphodiesterase activity"/>
    <property type="evidence" value="ECO:0007669"/>
    <property type="project" value="InterPro"/>
</dbReference>
<protein>
    <submittedName>
        <fullName evidence="5">Uncharacterized protein</fullName>
    </submittedName>
</protein>
<dbReference type="SUPFAM" id="SSF52172">
    <property type="entry name" value="CheY-like"/>
    <property type="match status" value="1"/>
</dbReference>
<dbReference type="InterPro" id="IPR001633">
    <property type="entry name" value="EAL_dom"/>
</dbReference>
<dbReference type="PANTHER" id="PTHR33121:SF70">
    <property type="entry name" value="SIGNALING PROTEIN YKOW"/>
    <property type="match status" value="1"/>
</dbReference>
<evidence type="ECO:0000313" key="5">
    <source>
        <dbReference type="EMBL" id="BCD97620.1"/>
    </source>
</evidence>
<dbReference type="GO" id="GO:0000160">
    <property type="term" value="P:phosphorelay signal transduction system"/>
    <property type="evidence" value="ECO:0007669"/>
    <property type="project" value="InterPro"/>
</dbReference>
<evidence type="ECO:0000313" key="6">
    <source>
        <dbReference type="Proteomes" id="UP001320119"/>
    </source>
</evidence>
<dbReference type="Proteomes" id="UP001320119">
    <property type="component" value="Chromosome"/>
</dbReference>
<feature type="domain" description="GGDEF" evidence="4">
    <location>
        <begin position="173"/>
        <end position="305"/>
    </location>
</feature>
<dbReference type="SUPFAM" id="SSF55073">
    <property type="entry name" value="Nucleotide cyclase"/>
    <property type="match status" value="1"/>
</dbReference>
<name>A0AAN2BK50_9GAMM</name>
<dbReference type="AlphaFoldDB" id="A0AAN2BK50"/>
<keyword evidence="6" id="KW-1185">Reference proteome</keyword>
<dbReference type="CDD" id="cd01949">
    <property type="entry name" value="GGDEF"/>
    <property type="match status" value="1"/>
</dbReference>
<dbReference type="NCBIfam" id="TIGR00254">
    <property type="entry name" value="GGDEF"/>
    <property type="match status" value="1"/>
</dbReference>
<evidence type="ECO:0000259" key="2">
    <source>
        <dbReference type="PROSITE" id="PS50110"/>
    </source>
</evidence>
<dbReference type="PANTHER" id="PTHR33121">
    <property type="entry name" value="CYCLIC DI-GMP PHOSPHODIESTERASE PDEF"/>
    <property type="match status" value="1"/>
</dbReference>
<organism evidence="5 6">
    <name type="scientific">Marinagarivorans cellulosilyticus</name>
    <dbReference type="NCBI Taxonomy" id="2721545"/>
    <lineage>
        <taxon>Bacteria</taxon>
        <taxon>Pseudomonadati</taxon>
        <taxon>Pseudomonadota</taxon>
        <taxon>Gammaproteobacteria</taxon>
        <taxon>Cellvibrionales</taxon>
        <taxon>Cellvibrionaceae</taxon>
        <taxon>Marinagarivorans</taxon>
    </lineage>
</organism>
<dbReference type="InterPro" id="IPR035919">
    <property type="entry name" value="EAL_sf"/>
</dbReference>
<feature type="domain" description="Response regulatory" evidence="2">
    <location>
        <begin position="10"/>
        <end position="129"/>
    </location>
</feature>
<dbReference type="InterPro" id="IPR029787">
    <property type="entry name" value="Nucleotide_cyclase"/>
</dbReference>
<proteinExistence type="predicted"/>
<dbReference type="InterPro" id="IPR000160">
    <property type="entry name" value="GGDEF_dom"/>
</dbReference>
<dbReference type="Pfam" id="PF00990">
    <property type="entry name" value="GGDEF"/>
    <property type="match status" value="1"/>
</dbReference>
<dbReference type="InterPro" id="IPR043128">
    <property type="entry name" value="Rev_trsase/Diguanyl_cyclase"/>
</dbReference>
<dbReference type="KEGG" id="marq:MARGE09_P1821"/>
<dbReference type="PROSITE" id="PS50887">
    <property type="entry name" value="GGDEF"/>
    <property type="match status" value="1"/>
</dbReference>
<dbReference type="SMART" id="SM00052">
    <property type="entry name" value="EAL"/>
    <property type="match status" value="1"/>
</dbReference>
<evidence type="ECO:0000259" key="4">
    <source>
        <dbReference type="PROSITE" id="PS50887"/>
    </source>
</evidence>
<feature type="domain" description="EAL" evidence="3">
    <location>
        <begin position="314"/>
        <end position="566"/>
    </location>
</feature>
<dbReference type="SUPFAM" id="SSF141868">
    <property type="entry name" value="EAL domain-like"/>
    <property type="match status" value="1"/>
</dbReference>
<dbReference type="Pfam" id="PF00072">
    <property type="entry name" value="Response_reg"/>
    <property type="match status" value="1"/>
</dbReference>
<dbReference type="PROSITE" id="PS50110">
    <property type="entry name" value="RESPONSE_REGULATORY"/>
    <property type="match status" value="1"/>
</dbReference>
<dbReference type="Gene3D" id="3.30.70.270">
    <property type="match status" value="1"/>
</dbReference>
<feature type="modified residue" description="4-aspartylphosphate" evidence="1">
    <location>
        <position position="62"/>
    </location>
</feature>
<evidence type="ECO:0000259" key="3">
    <source>
        <dbReference type="PROSITE" id="PS50883"/>
    </source>
</evidence>
<dbReference type="Pfam" id="PF00563">
    <property type="entry name" value="EAL"/>
    <property type="match status" value="1"/>
</dbReference>
<keyword evidence="1" id="KW-0597">Phosphoprotein</keyword>
<dbReference type="PROSITE" id="PS50883">
    <property type="entry name" value="EAL"/>
    <property type="match status" value="1"/>
</dbReference>
<dbReference type="InterPro" id="IPR001789">
    <property type="entry name" value="Sig_transdc_resp-reg_receiver"/>
</dbReference>
<dbReference type="EMBL" id="AP023086">
    <property type="protein sequence ID" value="BCD97620.1"/>
    <property type="molecule type" value="Genomic_DNA"/>
</dbReference>
<dbReference type="CDD" id="cd01948">
    <property type="entry name" value="EAL"/>
    <property type="match status" value="1"/>
</dbReference>